<proteinExistence type="inferred from homology"/>
<evidence type="ECO:0000313" key="3">
    <source>
        <dbReference type="EMBL" id="MDR7379512.1"/>
    </source>
</evidence>
<keyword evidence="4" id="KW-1185">Reference proteome</keyword>
<sequence length="461" mass="49737">MSRATILFAALLLSACAQTSEFQRPSLPVPNAWPGKTGAESQQAAAQIHWHAFFSDPQLQALIEATLENNRDLRIAAARVVEARAQYSVVRADQLPLLNFLGSSNTTHTATDFVGDGVKSSSQRFDVSLSSVSYELDFWGRLASLSEAARRSYLATEEAQRAVQLSLISDVATSYFMLLHTRELTDLTRRTLDLREQSLALIAKGKDVGGMDDYVFQQAEGMVESTRSMLAEIEHQHTMAENRLNLLVGKVSELPTGGRTIQEQGLDTELAAGLPAEVLLLRPDVMSAEQRLLAAHANIGAARAAFLPKVTLTASLGLASQGLFGLFSGGGAWVFQPLLSLPIFDGGRLAAGLDIAQARKVIAVAEYEKTIQQAFREVADLLSARASLSRQLRSSTANVNAQAKRLQIAEARFKAGMVGYLEVLDAQRDIVAAQQATAQVRRLQLESAAQLYKALGGGSAA</sequence>
<keyword evidence="2" id="KW-0472">Membrane</keyword>
<comment type="caution">
    <text evidence="3">The sequence shown here is derived from an EMBL/GenBank/DDBJ whole genome shotgun (WGS) entry which is preliminary data.</text>
</comment>
<dbReference type="PROSITE" id="PS51257">
    <property type="entry name" value="PROKAR_LIPOPROTEIN"/>
    <property type="match status" value="1"/>
</dbReference>
<keyword evidence="2" id="KW-0564">Palmitate</keyword>
<dbReference type="InterPro" id="IPR010131">
    <property type="entry name" value="MdtP/NodT-like"/>
</dbReference>
<keyword evidence="2" id="KW-0812">Transmembrane</keyword>
<dbReference type="PANTHER" id="PTHR30203:SF32">
    <property type="entry name" value="CATION EFFLUX SYSTEM PROTEIN CUSC"/>
    <property type="match status" value="1"/>
</dbReference>
<evidence type="ECO:0000256" key="1">
    <source>
        <dbReference type="ARBA" id="ARBA00007613"/>
    </source>
</evidence>
<dbReference type="NCBIfam" id="TIGR01845">
    <property type="entry name" value="outer_NodT"/>
    <property type="match status" value="1"/>
</dbReference>
<name>A0ABU2CDT8_9BURK</name>
<evidence type="ECO:0000313" key="4">
    <source>
        <dbReference type="Proteomes" id="UP001180487"/>
    </source>
</evidence>
<dbReference type="EMBL" id="JAVDXT010000004">
    <property type="protein sequence ID" value="MDR7379512.1"/>
    <property type="molecule type" value="Genomic_DNA"/>
</dbReference>
<dbReference type="PANTHER" id="PTHR30203">
    <property type="entry name" value="OUTER MEMBRANE CATION EFFLUX PROTEIN"/>
    <property type="match status" value="1"/>
</dbReference>
<dbReference type="Gene3D" id="1.20.1600.10">
    <property type="entry name" value="Outer membrane efflux proteins (OEP)"/>
    <property type="match status" value="1"/>
</dbReference>
<keyword evidence="2" id="KW-0449">Lipoprotein</keyword>
<dbReference type="Gene3D" id="2.20.200.10">
    <property type="entry name" value="Outer membrane efflux proteins (OEP)"/>
    <property type="match status" value="1"/>
</dbReference>
<comment type="subcellular location">
    <subcellularLocation>
        <location evidence="2">Cell membrane</location>
        <topology evidence="2">Lipid-anchor</topology>
    </subcellularLocation>
</comment>
<dbReference type="Pfam" id="PF02321">
    <property type="entry name" value="OEP"/>
    <property type="match status" value="2"/>
</dbReference>
<feature type="chain" id="PRO_5045001810" evidence="2">
    <location>
        <begin position="20"/>
        <end position="461"/>
    </location>
</feature>
<dbReference type="RefSeq" id="WP_116604142.1">
    <property type="nucleotide sequence ID" value="NZ_JAVDXT010000004.1"/>
</dbReference>
<protein>
    <submittedName>
        <fullName evidence="3">Multidrug efflux system outer membrane protein</fullName>
    </submittedName>
</protein>
<dbReference type="Proteomes" id="UP001180487">
    <property type="component" value="Unassembled WGS sequence"/>
</dbReference>
<keyword evidence="2" id="KW-0732">Signal</keyword>
<reference evidence="3 4" key="1">
    <citation type="submission" date="2023-07" db="EMBL/GenBank/DDBJ databases">
        <title>Sorghum-associated microbial communities from plants grown in Nebraska, USA.</title>
        <authorList>
            <person name="Schachtman D."/>
        </authorList>
    </citation>
    <scope>NUCLEOTIDE SEQUENCE [LARGE SCALE GENOMIC DNA]</scope>
    <source>
        <strain evidence="3 4">BE313</strain>
    </source>
</reference>
<organism evidence="3 4">
    <name type="scientific">Rhodoferax ferrireducens</name>
    <dbReference type="NCBI Taxonomy" id="192843"/>
    <lineage>
        <taxon>Bacteria</taxon>
        <taxon>Pseudomonadati</taxon>
        <taxon>Pseudomonadota</taxon>
        <taxon>Betaproteobacteria</taxon>
        <taxon>Burkholderiales</taxon>
        <taxon>Comamonadaceae</taxon>
        <taxon>Rhodoferax</taxon>
    </lineage>
</organism>
<comment type="similarity">
    <text evidence="1 2">Belongs to the outer membrane factor (OMF) (TC 1.B.17) family.</text>
</comment>
<feature type="signal peptide" evidence="2">
    <location>
        <begin position="1"/>
        <end position="19"/>
    </location>
</feature>
<keyword evidence="2" id="KW-1134">Transmembrane beta strand</keyword>
<gene>
    <name evidence="3" type="ORF">J2X19_004206</name>
</gene>
<dbReference type="InterPro" id="IPR003423">
    <property type="entry name" value="OMP_efflux"/>
</dbReference>
<evidence type="ECO:0000256" key="2">
    <source>
        <dbReference type="RuleBase" id="RU362097"/>
    </source>
</evidence>
<dbReference type="SUPFAM" id="SSF56954">
    <property type="entry name" value="Outer membrane efflux proteins (OEP)"/>
    <property type="match status" value="1"/>
</dbReference>
<accession>A0ABU2CDT8</accession>